<evidence type="ECO:0000256" key="2">
    <source>
        <dbReference type="ARBA" id="ARBA00022723"/>
    </source>
</evidence>
<evidence type="ECO:0000313" key="8">
    <source>
        <dbReference type="EMBL" id="MFC5718668.1"/>
    </source>
</evidence>
<gene>
    <name evidence="8" type="ORF">ACFP1Z_00545</name>
</gene>
<evidence type="ECO:0000256" key="4">
    <source>
        <dbReference type="ARBA" id="ARBA00023004"/>
    </source>
</evidence>
<reference evidence="9" key="1">
    <citation type="journal article" date="2019" name="Int. J. Syst. Evol. Microbiol.">
        <title>The Global Catalogue of Microorganisms (GCM) 10K type strain sequencing project: providing services to taxonomists for standard genome sequencing and annotation.</title>
        <authorList>
            <consortium name="The Broad Institute Genomics Platform"/>
            <consortium name="The Broad Institute Genome Sequencing Center for Infectious Disease"/>
            <person name="Wu L."/>
            <person name="Ma J."/>
        </authorList>
    </citation>
    <scope>NUCLEOTIDE SEQUENCE [LARGE SCALE GENOMIC DNA]</scope>
    <source>
        <strain evidence="9">CGMCC 4.7304</strain>
    </source>
</reference>
<name>A0ABW0YV52_9ACTN</name>
<keyword evidence="4" id="KW-0408">Iron</keyword>
<keyword evidence="3" id="KW-0560">Oxidoreductase</keyword>
<dbReference type="Gene3D" id="2.102.10.10">
    <property type="entry name" value="Rieske [2Fe-2S] iron-sulphur domain"/>
    <property type="match status" value="1"/>
</dbReference>
<dbReference type="RefSeq" id="WP_390313634.1">
    <property type="nucleotide sequence ID" value="NZ_JBHSPB010000001.1"/>
</dbReference>
<comment type="caution">
    <text evidence="8">The sequence shown here is derived from an EMBL/GenBank/DDBJ whole genome shotgun (WGS) entry which is preliminary data.</text>
</comment>
<keyword evidence="9" id="KW-1185">Reference proteome</keyword>
<dbReference type="EMBL" id="JBHSPB010000001">
    <property type="protein sequence ID" value="MFC5718668.1"/>
    <property type="molecule type" value="Genomic_DNA"/>
</dbReference>
<dbReference type="Proteomes" id="UP001596083">
    <property type="component" value="Unassembled WGS sequence"/>
</dbReference>
<organism evidence="8 9">
    <name type="scientific">Streptomyces gamaensis</name>
    <dbReference type="NCBI Taxonomy" id="1763542"/>
    <lineage>
        <taxon>Bacteria</taxon>
        <taxon>Bacillati</taxon>
        <taxon>Actinomycetota</taxon>
        <taxon>Actinomycetes</taxon>
        <taxon>Kitasatosporales</taxon>
        <taxon>Streptomycetaceae</taxon>
        <taxon>Streptomyces</taxon>
    </lineage>
</organism>
<feature type="region of interest" description="Disordered" evidence="6">
    <location>
        <begin position="346"/>
        <end position="396"/>
    </location>
</feature>
<evidence type="ECO:0000256" key="3">
    <source>
        <dbReference type="ARBA" id="ARBA00023002"/>
    </source>
</evidence>
<dbReference type="SUPFAM" id="SSF50022">
    <property type="entry name" value="ISP domain"/>
    <property type="match status" value="1"/>
</dbReference>
<evidence type="ECO:0000259" key="7">
    <source>
        <dbReference type="PROSITE" id="PS51296"/>
    </source>
</evidence>
<dbReference type="InterPro" id="IPR050584">
    <property type="entry name" value="Cholesterol_7-desaturase"/>
</dbReference>
<keyword evidence="5" id="KW-0411">Iron-sulfur</keyword>
<dbReference type="PANTHER" id="PTHR21266:SF59">
    <property type="entry name" value="BLR4922 PROTEIN"/>
    <property type="match status" value="1"/>
</dbReference>
<evidence type="ECO:0000313" key="9">
    <source>
        <dbReference type="Proteomes" id="UP001596083"/>
    </source>
</evidence>
<feature type="compositionally biased region" description="Low complexity" evidence="6">
    <location>
        <begin position="346"/>
        <end position="357"/>
    </location>
</feature>
<evidence type="ECO:0000256" key="1">
    <source>
        <dbReference type="ARBA" id="ARBA00022714"/>
    </source>
</evidence>
<accession>A0ABW0YV52</accession>
<sequence>MIPNQWYPILETKEVGNDKPVGVRRMGENLVLWRDLDGNLVCQGARCPHKGANLGDGRMKGNTIECPYHGLRYGTDGACKAIPALGTGARIPASLRVPVHPVREAHGLVWLWWGDQRAELPDVQIAPEVADNPLLHWTMHWPRPVHYTRYIESVLEFYHITFVHRDHWFNYIDYALLYGTPRKFGLDGRERYLSATKVANSRFETDGQTLRYSFDGQDENDPANSSHYDVTFTFPCQVHIKNDQFEVTSWLSPIDEHNTEHILRWYEYPNAKPFLRSPSLRLLLPRLSLYMEKWIQDIQDVRVMEGQEPKVTGRGVNKFIQVDELNAKYVAMRDRLIQEARAGAAAPAAAERTPVAPSAAGVPGVLPGGRAAAPAEPKPRRGGGKGTAVTAVRKTG</sequence>
<feature type="domain" description="Rieske" evidence="7">
    <location>
        <begin position="6"/>
        <end position="111"/>
    </location>
</feature>
<keyword evidence="2" id="KW-0479">Metal-binding</keyword>
<keyword evidence="1" id="KW-0001">2Fe-2S</keyword>
<dbReference type="InterPro" id="IPR017941">
    <property type="entry name" value="Rieske_2Fe-2S"/>
</dbReference>
<dbReference type="InterPro" id="IPR036922">
    <property type="entry name" value="Rieske_2Fe-2S_sf"/>
</dbReference>
<dbReference type="Pfam" id="PF00355">
    <property type="entry name" value="Rieske"/>
    <property type="match status" value="1"/>
</dbReference>
<protein>
    <submittedName>
        <fullName evidence="8">Rieske 2Fe-2S domain-containing protein</fullName>
    </submittedName>
</protein>
<dbReference type="PANTHER" id="PTHR21266">
    <property type="entry name" value="IRON-SULFUR DOMAIN CONTAINING PROTEIN"/>
    <property type="match status" value="1"/>
</dbReference>
<evidence type="ECO:0000256" key="6">
    <source>
        <dbReference type="SAM" id="MobiDB-lite"/>
    </source>
</evidence>
<dbReference type="PROSITE" id="PS51296">
    <property type="entry name" value="RIESKE"/>
    <property type="match status" value="1"/>
</dbReference>
<proteinExistence type="predicted"/>
<evidence type="ECO:0000256" key="5">
    <source>
        <dbReference type="ARBA" id="ARBA00023014"/>
    </source>
</evidence>
<dbReference type="SUPFAM" id="SSF55961">
    <property type="entry name" value="Bet v1-like"/>
    <property type="match status" value="1"/>
</dbReference>